<feature type="region of interest" description="Disordered" evidence="2">
    <location>
        <begin position="140"/>
        <end position="161"/>
    </location>
</feature>
<dbReference type="GO" id="GO:0005829">
    <property type="term" value="C:cytosol"/>
    <property type="evidence" value="ECO:0007669"/>
    <property type="project" value="TreeGrafter"/>
</dbReference>
<dbReference type="CDD" id="cd03442">
    <property type="entry name" value="BFIT_BACH"/>
    <property type="match status" value="1"/>
</dbReference>
<feature type="domain" description="HotDog ACOT-type" evidence="3">
    <location>
        <begin position="5"/>
        <end position="117"/>
    </location>
</feature>
<keyword evidence="1" id="KW-0378">Hydrolase</keyword>
<dbReference type="InterPro" id="IPR040170">
    <property type="entry name" value="Cytosol_ACT"/>
</dbReference>
<dbReference type="GO" id="GO:0006637">
    <property type="term" value="P:acyl-CoA metabolic process"/>
    <property type="evidence" value="ECO:0007669"/>
    <property type="project" value="TreeGrafter"/>
</dbReference>
<dbReference type="EMBL" id="CP071462">
    <property type="protein sequence ID" value="QSX00655.1"/>
    <property type="molecule type" value="Genomic_DNA"/>
</dbReference>
<dbReference type="GO" id="GO:0052816">
    <property type="term" value="F:long-chain fatty acyl-CoA hydrolase activity"/>
    <property type="evidence" value="ECO:0007669"/>
    <property type="project" value="TreeGrafter"/>
</dbReference>
<dbReference type="InterPro" id="IPR006683">
    <property type="entry name" value="Thioestr_dom"/>
</dbReference>
<dbReference type="Proteomes" id="UP000663203">
    <property type="component" value="Chromosome"/>
</dbReference>
<accession>A0A8A2VJS8</accession>
<dbReference type="Gene3D" id="3.10.129.10">
    <property type="entry name" value="Hotdog Thioesterase"/>
    <property type="match status" value="1"/>
</dbReference>
<evidence type="ECO:0000256" key="1">
    <source>
        <dbReference type="ARBA" id="ARBA00022801"/>
    </source>
</evidence>
<gene>
    <name evidence="4" type="ORF">J0X25_06770</name>
</gene>
<dbReference type="GeneID" id="63186993"/>
<sequence length="161" mass="17724">MPTVLETHIENRFRVQPNHANNNETLHGGNLMKWLDEVAAMSAMRFAGETCVTARVNELDFERPIGIGDTAVVEAFVYDAGRTSVHVGLRAWREEPRTGERERTTESSFTFVAIDADGSPMSVPELTVDSERGRKLRDRMLEADGDESAAGDADDVAVDDG</sequence>
<protein>
    <submittedName>
        <fullName evidence="4">Acyl-CoA thioesterase</fullName>
    </submittedName>
</protein>
<reference evidence="4 5" key="1">
    <citation type="submission" date="2021-03" db="EMBL/GenBank/DDBJ databases">
        <title>Haloterrigena longa sp. nov. and Haloterrigena limicola sp. nov., extremely halophilic archaea isolated from a salt lake.</title>
        <authorList>
            <person name="Henglin C."/>
        </authorList>
    </citation>
    <scope>NUCLEOTIDE SEQUENCE [LARGE SCALE GENOMIC DNA]</scope>
    <source>
        <strain evidence="4 5">KZCA68</strain>
    </source>
</reference>
<dbReference type="Pfam" id="PF03061">
    <property type="entry name" value="4HBT"/>
    <property type="match status" value="1"/>
</dbReference>
<keyword evidence="5" id="KW-1185">Reference proteome</keyword>
<name>A0A8A2VJS8_9EURY</name>
<dbReference type="KEGG" id="hakz:J0X25_06770"/>
<dbReference type="GO" id="GO:0009062">
    <property type="term" value="P:fatty acid catabolic process"/>
    <property type="evidence" value="ECO:0007669"/>
    <property type="project" value="TreeGrafter"/>
</dbReference>
<dbReference type="PROSITE" id="PS51770">
    <property type="entry name" value="HOTDOG_ACOT"/>
    <property type="match status" value="1"/>
</dbReference>
<feature type="compositionally biased region" description="Acidic residues" evidence="2">
    <location>
        <begin position="143"/>
        <end position="161"/>
    </location>
</feature>
<evidence type="ECO:0000313" key="5">
    <source>
        <dbReference type="Proteomes" id="UP000663203"/>
    </source>
</evidence>
<evidence type="ECO:0000256" key="2">
    <source>
        <dbReference type="SAM" id="MobiDB-lite"/>
    </source>
</evidence>
<dbReference type="InterPro" id="IPR029069">
    <property type="entry name" value="HotDog_dom_sf"/>
</dbReference>
<proteinExistence type="predicted"/>
<dbReference type="PANTHER" id="PTHR11049:SF24">
    <property type="entry name" value="CYTOSOLIC ACYL COENZYME A THIOESTER HYDROLASE"/>
    <property type="match status" value="1"/>
</dbReference>
<dbReference type="InterPro" id="IPR033120">
    <property type="entry name" value="HOTDOG_ACOT"/>
</dbReference>
<dbReference type="AlphaFoldDB" id="A0A8A2VJS8"/>
<dbReference type="SUPFAM" id="SSF54637">
    <property type="entry name" value="Thioesterase/thiol ester dehydrase-isomerase"/>
    <property type="match status" value="1"/>
</dbReference>
<dbReference type="PANTHER" id="PTHR11049">
    <property type="entry name" value="ACYL COENZYME A THIOESTER HYDROLASE"/>
    <property type="match status" value="1"/>
</dbReference>
<evidence type="ECO:0000259" key="3">
    <source>
        <dbReference type="PROSITE" id="PS51770"/>
    </source>
</evidence>
<dbReference type="RefSeq" id="WP_207290375.1">
    <property type="nucleotide sequence ID" value="NZ_CP071462.1"/>
</dbReference>
<organism evidence="4 5">
    <name type="scientific">Haloterrigena alkaliphila</name>
    <dbReference type="NCBI Taxonomy" id="2816475"/>
    <lineage>
        <taxon>Archaea</taxon>
        <taxon>Methanobacteriati</taxon>
        <taxon>Methanobacteriota</taxon>
        <taxon>Stenosarchaea group</taxon>
        <taxon>Halobacteria</taxon>
        <taxon>Halobacteriales</taxon>
        <taxon>Natrialbaceae</taxon>
        <taxon>Haloterrigena</taxon>
    </lineage>
</organism>
<evidence type="ECO:0000313" key="4">
    <source>
        <dbReference type="EMBL" id="QSX00655.1"/>
    </source>
</evidence>